<proteinExistence type="predicted"/>
<evidence type="ECO:0000256" key="10">
    <source>
        <dbReference type="ARBA" id="ARBA00022989"/>
    </source>
</evidence>
<accession>A0ABV4N6L5</accession>
<keyword evidence="12" id="KW-0175">Coiled coil</keyword>
<dbReference type="SMART" id="SM00387">
    <property type="entry name" value="HATPase_c"/>
    <property type="match status" value="1"/>
</dbReference>
<evidence type="ECO:0000256" key="9">
    <source>
        <dbReference type="ARBA" id="ARBA00022777"/>
    </source>
</evidence>
<keyword evidence="6" id="KW-0597">Phosphoprotein</keyword>
<dbReference type="SUPFAM" id="SSF103190">
    <property type="entry name" value="Sensory domain-like"/>
    <property type="match status" value="1"/>
</dbReference>
<dbReference type="PROSITE" id="PS50885">
    <property type="entry name" value="HAMP"/>
    <property type="match status" value="1"/>
</dbReference>
<dbReference type="InterPro" id="IPR003660">
    <property type="entry name" value="HAMP_dom"/>
</dbReference>
<dbReference type="RefSeq" id="WP_372264671.1">
    <property type="nucleotide sequence ID" value="NZ_JBFRUW010000003.1"/>
</dbReference>
<dbReference type="InterPro" id="IPR003594">
    <property type="entry name" value="HATPase_dom"/>
</dbReference>
<dbReference type="Proteomes" id="UP001570417">
    <property type="component" value="Unassembled WGS sequence"/>
</dbReference>
<keyword evidence="7" id="KW-0808">Transferase</keyword>
<evidence type="ECO:0000313" key="17">
    <source>
        <dbReference type="Proteomes" id="UP001570417"/>
    </source>
</evidence>
<organism evidence="16 17">
    <name type="scientific">Vibrio gallaecicus</name>
    <dbReference type="NCBI Taxonomy" id="552386"/>
    <lineage>
        <taxon>Bacteria</taxon>
        <taxon>Pseudomonadati</taxon>
        <taxon>Pseudomonadota</taxon>
        <taxon>Gammaproteobacteria</taxon>
        <taxon>Vibrionales</taxon>
        <taxon>Vibrionaceae</taxon>
        <taxon>Vibrio</taxon>
    </lineage>
</organism>
<feature type="transmembrane region" description="Helical" evidence="13">
    <location>
        <begin position="28"/>
        <end position="50"/>
    </location>
</feature>
<evidence type="ECO:0000259" key="15">
    <source>
        <dbReference type="PROSITE" id="PS50885"/>
    </source>
</evidence>
<name>A0ABV4N6L5_9VIBR</name>
<evidence type="ECO:0000256" key="13">
    <source>
        <dbReference type="SAM" id="Phobius"/>
    </source>
</evidence>
<comment type="subcellular location">
    <subcellularLocation>
        <location evidence="2">Cell inner membrane</location>
    </subcellularLocation>
    <subcellularLocation>
        <location evidence="3">Cell membrane</location>
        <topology evidence="3">Multi-pass membrane protein</topology>
    </subcellularLocation>
</comment>
<dbReference type="InterPro" id="IPR033463">
    <property type="entry name" value="sCache_3"/>
</dbReference>
<dbReference type="PANTHER" id="PTHR43065:SF22">
    <property type="entry name" value="HISTIDINE KINASE"/>
    <property type="match status" value="1"/>
</dbReference>
<gene>
    <name evidence="16" type="ORF">AB4566_01935</name>
</gene>
<dbReference type="SUPFAM" id="SSF55874">
    <property type="entry name" value="ATPase domain of HSP90 chaperone/DNA topoisomerase II/histidine kinase"/>
    <property type="match status" value="1"/>
</dbReference>
<evidence type="ECO:0000256" key="1">
    <source>
        <dbReference type="ARBA" id="ARBA00000085"/>
    </source>
</evidence>
<evidence type="ECO:0000256" key="4">
    <source>
        <dbReference type="ARBA" id="ARBA00012438"/>
    </source>
</evidence>
<evidence type="ECO:0000256" key="6">
    <source>
        <dbReference type="ARBA" id="ARBA00022553"/>
    </source>
</evidence>
<dbReference type="InterPro" id="IPR005467">
    <property type="entry name" value="His_kinase_dom"/>
</dbReference>
<dbReference type="InterPro" id="IPR036890">
    <property type="entry name" value="HATPase_C_sf"/>
</dbReference>
<evidence type="ECO:0000259" key="14">
    <source>
        <dbReference type="PROSITE" id="PS50109"/>
    </source>
</evidence>
<evidence type="ECO:0000256" key="11">
    <source>
        <dbReference type="ARBA" id="ARBA00023136"/>
    </source>
</evidence>
<dbReference type="PANTHER" id="PTHR43065">
    <property type="entry name" value="SENSOR HISTIDINE KINASE"/>
    <property type="match status" value="1"/>
</dbReference>
<dbReference type="SMART" id="SM00388">
    <property type="entry name" value="HisKA"/>
    <property type="match status" value="1"/>
</dbReference>
<evidence type="ECO:0000256" key="2">
    <source>
        <dbReference type="ARBA" id="ARBA00004533"/>
    </source>
</evidence>
<evidence type="ECO:0000256" key="3">
    <source>
        <dbReference type="ARBA" id="ARBA00004651"/>
    </source>
</evidence>
<dbReference type="CDD" id="cd00082">
    <property type="entry name" value="HisKA"/>
    <property type="match status" value="1"/>
</dbReference>
<keyword evidence="17" id="KW-1185">Reference proteome</keyword>
<dbReference type="Pfam" id="PF02518">
    <property type="entry name" value="HATPase_c"/>
    <property type="match status" value="1"/>
</dbReference>
<feature type="coiled-coil region" evidence="12">
    <location>
        <begin position="421"/>
        <end position="476"/>
    </location>
</feature>
<feature type="domain" description="Histidine kinase" evidence="14">
    <location>
        <begin position="492"/>
        <end position="706"/>
    </location>
</feature>
<reference evidence="16 17" key="1">
    <citation type="journal article" date="2024" name="ISME J.">
        <title>Tailless and filamentous prophages are predominant in marine Vibrio.</title>
        <authorList>
            <person name="Steensen K."/>
            <person name="Seneca J."/>
            <person name="Bartlau N."/>
            <person name="Yu X.A."/>
            <person name="Hussain F.A."/>
            <person name="Polz M.F."/>
        </authorList>
    </citation>
    <scope>NUCLEOTIDE SEQUENCE [LARGE SCALE GENOMIC DNA]</scope>
    <source>
        <strain evidence="16 17">10N.222.51.A1</strain>
    </source>
</reference>
<evidence type="ECO:0000256" key="5">
    <source>
        <dbReference type="ARBA" id="ARBA00022475"/>
    </source>
</evidence>
<sequence>MPTSLKLFRLTSLGKWKFRFKTMVRYRLLFLTSAPIILTLCALVAITLYWSVHYTWQGALVDVSERLDVADNSIHLIQKQQAYNVKSFAESYDFRTNLNELLSSSEVRSVEVSASKLNSTISTRIGTIKGNTSAEATKSEEFAQWVSENKSRYELDFLDWKTVKTVEDKWKYLDLTRKESFFDVLGEDELDGLDVDLAKRAEVPLLNGDSIEKRGLVSRTVLPIKNEHDDIIGFLDGGILLNNSTGLVDQIRNLIYPVSEGSIRRTGTVTVFLDDLRVSTNVPLNSDDKAGRAIGTRVSHDVHSKVLNRGEEWLDRAYVYDAWYITAYQPILDQYNNVIGMLYTGYLIWPLIETYLTNLGEISITIIMLLLVSGLIVYRGARDLFNPIERIHKVVKLVHMGQEKRIGALGLDDQHELTQLAKQFDKMLDQLYQRNQEIQQAAIQLECKVNARTASLKEKTEQLEHHITLLNQARDTLVVNERLAALGELTAGIAHEINNPTAVILGNVELMKFELGSDTNRVDEEITAIMEQIDRIRNITRSLLQYSRHGGVQDEVTWQHINPIVDESITLVKTGAKKKGITYVSDLKAKTSVEINRNQLLQILVNLQMNAIHAMDGQGALTVSSEDWIESGIACGAIIHVEDQGCGIKPDQLKRIFSPFFTTKRDGTGLGLSVSQSILSQTGGEIKVESKVGKGSRFSVYLPKKSEPQLLVSNL</sequence>
<evidence type="ECO:0000256" key="12">
    <source>
        <dbReference type="SAM" id="Coils"/>
    </source>
</evidence>
<comment type="catalytic activity">
    <reaction evidence="1">
        <text>ATP + protein L-histidine = ADP + protein N-phospho-L-histidine.</text>
        <dbReference type="EC" id="2.7.13.3"/>
    </reaction>
</comment>
<dbReference type="Gene3D" id="1.10.287.130">
    <property type="match status" value="1"/>
</dbReference>
<keyword evidence="11 13" id="KW-0472">Membrane</keyword>
<evidence type="ECO:0000256" key="8">
    <source>
        <dbReference type="ARBA" id="ARBA00022692"/>
    </source>
</evidence>
<dbReference type="Gene3D" id="3.30.565.10">
    <property type="entry name" value="Histidine kinase-like ATPase, C-terminal domain"/>
    <property type="match status" value="1"/>
</dbReference>
<dbReference type="InterPro" id="IPR003661">
    <property type="entry name" value="HisK_dim/P_dom"/>
</dbReference>
<dbReference type="Pfam" id="PF17202">
    <property type="entry name" value="sCache_3_3"/>
    <property type="match status" value="1"/>
</dbReference>
<keyword evidence="9" id="KW-0418">Kinase</keyword>
<dbReference type="EC" id="2.7.13.3" evidence="4"/>
<dbReference type="SUPFAM" id="SSF47384">
    <property type="entry name" value="Homodimeric domain of signal transducing histidine kinase"/>
    <property type="match status" value="1"/>
</dbReference>
<dbReference type="PROSITE" id="PS50109">
    <property type="entry name" value="HIS_KIN"/>
    <property type="match status" value="1"/>
</dbReference>
<dbReference type="Gene3D" id="6.10.340.10">
    <property type="match status" value="1"/>
</dbReference>
<protein>
    <recommendedName>
        <fullName evidence="4">histidine kinase</fullName>
        <ecNumber evidence="4">2.7.13.3</ecNumber>
    </recommendedName>
</protein>
<evidence type="ECO:0000313" key="16">
    <source>
        <dbReference type="EMBL" id="MFA0567032.1"/>
    </source>
</evidence>
<dbReference type="InterPro" id="IPR029151">
    <property type="entry name" value="Sensor-like_sf"/>
</dbReference>
<comment type="caution">
    <text evidence="16">The sequence shown here is derived from an EMBL/GenBank/DDBJ whole genome shotgun (WGS) entry which is preliminary data.</text>
</comment>
<feature type="domain" description="HAMP" evidence="15">
    <location>
        <begin position="382"/>
        <end position="436"/>
    </location>
</feature>
<dbReference type="InterPro" id="IPR036097">
    <property type="entry name" value="HisK_dim/P_sf"/>
</dbReference>
<dbReference type="Pfam" id="PF00512">
    <property type="entry name" value="HisKA"/>
    <property type="match status" value="1"/>
</dbReference>
<dbReference type="PRINTS" id="PR00344">
    <property type="entry name" value="BCTRLSENSOR"/>
</dbReference>
<evidence type="ECO:0000256" key="7">
    <source>
        <dbReference type="ARBA" id="ARBA00022679"/>
    </source>
</evidence>
<keyword evidence="10 13" id="KW-1133">Transmembrane helix</keyword>
<dbReference type="EMBL" id="JBFRUW010000003">
    <property type="protein sequence ID" value="MFA0567032.1"/>
    <property type="molecule type" value="Genomic_DNA"/>
</dbReference>
<dbReference type="InterPro" id="IPR004358">
    <property type="entry name" value="Sig_transdc_His_kin-like_C"/>
</dbReference>
<keyword evidence="5" id="KW-1003">Cell membrane</keyword>
<keyword evidence="8 13" id="KW-0812">Transmembrane</keyword>